<dbReference type="InterPro" id="IPR013783">
    <property type="entry name" value="Ig-like_fold"/>
</dbReference>
<sequence>MLLDFKDFSEAVLVSLNIPPRIKHCRTHSCSFSLAVSGTDPEARHRPRTCLDDMTRLDPPGNESKHLTCYDWGESREGSVLEGEVGWLSCPLFSHPSVYNYTSSQSAGHNLFWYHLPDGHDLEQPIKYSSRISKDRERLWLQPAAGADTGLYICMLRKISMRLRVLRPDEVARGYDCEPPVAMAPTHLNIGRSRGGARLPGLPGRRQDGRQRADCHLATHSKSVNKLPTIFHPAEEQIYTVKQGETRTDQNGPGETRTDQNGPGETRTDQNGPGETRTDQNGPGETRTDQNGPGWLKLDSFKHHFSGVVFPNPAGWAGVDLITGGRGLARSTPLSIKRSGIWSRLLSAVASCQAAAFISCQQPPTAG</sequence>
<keyword evidence="4" id="KW-1185">Reference proteome</keyword>
<accession>A0A6G0IU55</accession>
<evidence type="ECO:0000313" key="3">
    <source>
        <dbReference type="EMBL" id="KAE8294813.1"/>
    </source>
</evidence>
<protein>
    <recommendedName>
        <fullName evidence="2">Immunoglobulin domain-containing protein</fullName>
    </recommendedName>
</protein>
<evidence type="ECO:0000313" key="4">
    <source>
        <dbReference type="Proteomes" id="UP000424527"/>
    </source>
</evidence>
<gene>
    <name evidence="3" type="ORF">D5F01_LYC05730</name>
</gene>
<dbReference type="InterPro" id="IPR036179">
    <property type="entry name" value="Ig-like_dom_sf"/>
</dbReference>
<name>A0A6G0IU55_LARCR</name>
<evidence type="ECO:0000259" key="2">
    <source>
        <dbReference type="SMART" id="SM00409"/>
    </source>
</evidence>
<feature type="region of interest" description="Disordered" evidence="1">
    <location>
        <begin position="186"/>
        <end position="214"/>
    </location>
</feature>
<dbReference type="EMBL" id="REGW02000006">
    <property type="protein sequence ID" value="KAE8294813.1"/>
    <property type="molecule type" value="Genomic_DNA"/>
</dbReference>
<feature type="compositionally biased region" description="Basic and acidic residues" evidence="1">
    <location>
        <begin position="205"/>
        <end position="214"/>
    </location>
</feature>
<dbReference type="AlphaFoldDB" id="A0A6G0IU55"/>
<feature type="domain" description="Immunoglobulin" evidence="2">
    <location>
        <begin position="75"/>
        <end position="166"/>
    </location>
</feature>
<dbReference type="Gene3D" id="2.60.40.10">
    <property type="entry name" value="Immunoglobulins"/>
    <property type="match status" value="1"/>
</dbReference>
<dbReference type="SUPFAM" id="SSF48726">
    <property type="entry name" value="Immunoglobulin"/>
    <property type="match status" value="1"/>
</dbReference>
<evidence type="ECO:0000256" key="1">
    <source>
        <dbReference type="SAM" id="MobiDB-lite"/>
    </source>
</evidence>
<dbReference type="SMART" id="SM00409">
    <property type="entry name" value="IG"/>
    <property type="match status" value="1"/>
</dbReference>
<feature type="compositionally biased region" description="Polar residues" evidence="1">
    <location>
        <begin position="249"/>
        <end position="283"/>
    </location>
</feature>
<reference evidence="3 4" key="1">
    <citation type="submission" date="2019-07" db="EMBL/GenBank/DDBJ databases">
        <title>Chromosome genome assembly for large yellow croaker.</title>
        <authorList>
            <person name="Xiao S."/>
        </authorList>
    </citation>
    <scope>NUCLEOTIDE SEQUENCE [LARGE SCALE GENOMIC DNA]</scope>
    <source>
        <strain evidence="3">JMULYC20181020</strain>
        <tissue evidence="3">Muscle</tissue>
    </source>
</reference>
<comment type="caution">
    <text evidence="3">The sequence shown here is derived from an EMBL/GenBank/DDBJ whole genome shotgun (WGS) entry which is preliminary data.</text>
</comment>
<feature type="region of interest" description="Disordered" evidence="1">
    <location>
        <begin position="238"/>
        <end position="295"/>
    </location>
</feature>
<dbReference type="InterPro" id="IPR003599">
    <property type="entry name" value="Ig_sub"/>
</dbReference>
<proteinExistence type="predicted"/>
<organism evidence="3 4">
    <name type="scientific">Larimichthys crocea</name>
    <name type="common">Large yellow croaker</name>
    <name type="synonym">Pseudosciaena crocea</name>
    <dbReference type="NCBI Taxonomy" id="215358"/>
    <lineage>
        <taxon>Eukaryota</taxon>
        <taxon>Metazoa</taxon>
        <taxon>Chordata</taxon>
        <taxon>Craniata</taxon>
        <taxon>Vertebrata</taxon>
        <taxon>Euteleostomi</taxon>
        <taxon>Actinopterygii</taxon>
        <taxon>Neopterygii</taxon>
        <taxon>Teleostei</taxon>
        <taxon>Neoteleostei</taxon>
        <taxon>Acanthomorphata</taxon>
        <taxon>Eupercaria</taxon>
        <taxon>Sciaenidae</taxon>
        <taxon>Larimichthys</taxon>
    </lineage>
</organism>
<dbReference type="Proteomes" id="UP000424527">
    <property type="component" value="Unassembled WGS sequence"/>
</dbReference>